<evidence type="ECO:0000313" key="1">
    <source>
        <dbReference type="EMBL" id="EUB54860.1"/>
    </source>
</evidence>
<gene>
    <name evidence="1" type="ORF">EGR_10278</name>
</gene>
<organism evidence="1 2">
    <name type="scientific">Echinococcus granulosus</name>
    <name type="common">Hydatid tapeworm</name>
    <dbReference type="NCBI Taxonomy" id="6210"/>
    <lineage>
        <taxon>Eukaryota</taxon>
        <taxon>Metazoa</taxon>
        <taxon>Spiralia</taxon>
        <taxon>Lophotrochozoa</taxon>
        <taxon>Platyhelminthes</taxon>
        <taxon>Cestoda</taxon>
        <taxon>Eucestoda</taxon>
        <taxon>Cyclophyllidea</taxon>
        <taxon>Taeniidae</taxon>
        <taxon>Echinococcus</taxon>
        <taxon>Echinococcus granulosus group</taxon>
    </lineage>
</organism>
<dbReference type="AlphaFoldDB" id="W6U170"/>
<comment type="caution">
    <text evidence="1">The sequence shown here is derived from an EMBL/GenBank/DDBJ whole genome shotgun (WGS) entry which is preliminary data.</text>
</comment>
<sequence length="135" mass="14849">MKRERRAKKVDKTRETKDDTLYVQQSPWLPLRYAGRHLIKILLYLRLPNLLGRRGSPNGISGIVTLAPTVLPQGMRDACNVPRSPPLPFREPMATSSVSVKTSASPLQLLLMMNAMAVTETAAAPTVKKAEDGGK</sequence>
<dbReference type="EMBL" id="APAU02000205">
    <property type="protein sequence ID" value="EUB54860.1"/>
    <property type="molecule type" value="Genomic_DNA"/>
</dbReference>
<accession>W6U170</accession>
<dbReference type="Proteomes" id="UP000019149">
    <property type="component" value="Unassembled WGS sequence"/>
</dbReference>
<proteinExistence type="predicted"/>
<dbReference type="CTD" id="36345993"/>
<evidence type="ECO:0000313" key="2">
    <source>
        <dbReference type="Proteomes" id="UP000019149"/>
    </source>
</evidence>
<protein>
    <submittedName>
        <fullName evidence="1">Uncharacterized protein</fullName>
    </submittedName>
</protein>
<dbReference type="RefSeq" id="XP_024346056.1">
    <property type="nucleotide sequence ID" value="XM_024499527.1"/>
</dbReference>
<reference evidence="1 2" key="1">
    <citation type="journal article" date="2013" name="Nat. Genet.">
        <title>The genome of the hydatid tapeworm Echinococcus granulosus.</title>
        <authorList>
            <person name="Zheng H."/>
            <person name="Zhang W."/>
            <person name="Zhang L."/>
            <person name="Zhang Z."/>
            <person name="Li J."/>
            <person name="Lu G."/>
            <person name="Zhu Y."/>
            <person name="Wang Y."/>
            <person name="Huang Y."/>
            <person name="Liu J."/>
            <person name="Kang H."/>
            <person name="Chen J."/>
            <person name="Wang L."/>
            <person name="Chen A."/>
            <person name="Yu S."/>
            <person name="Gao Z."/>
            <person name="Jin L."/>
            <person name="Gu W."/>
            <person name="Wang Z."/>
            <person name="Zhao L."/>
            <person name="Shi B."/>
            <person name="Wen H."/>
            <person name="Lin R."/>
            <person name="Jones M.K."/>
            <person name="Brejova B."/>
            <person name="Vinar T."/>
            <person name="Zhao G."/>
            <person name="McManus D.P."/>
            <person name="Chen Z."/>
            <person name="Zhou Y."/>
            <person name="Wang S."/>
        </authorList>
    </citation>
    <scope>NUCLEOTIDE SEQUENCE [LARGE SCALE GENOMIC DNA]</scope>
</reference>
<dbReference type="KEGG" id="egl:EGR_10278"/>
<keyword evidence="2" id="KW-1185">Reference proteome</keyword>
<dbReference type="GeneID" id="36345993"/>
<name>W6U170_ECHGR</name>